<keyword evidence="3" id="KW-0238">DNA-binding</keyword>
<evidence type="ECO:0000256" key="3">
    <source>
        <dbReference type="ARBA" id="ARBA00023125"/>
    </source>
</evidence>
<reference evidence="6 7" key="1">
    <citation type="submission" date="2020-03" db="EMBL/GenBank/DDBJ databases">
        <authorList>
            <person name="Wang L."/>
            <person name="He N."/>
            <person name="Li Y."/>
            <person name="Fang Y."/>
            <person name="Zhang F."/>
        </authorList>
    </citation>
    <scope>NUCLEOTIDE SEQUENCE [LARGE SCALE GENOMIC DNA]</scope>
    <source>
        <strain evidence="6 7">36D10-4-7</strain>
    </source>
</reference>
<evidence type="ECO:0000313" key="6">
    <source>
        <dbReference type="EMBL" id="NJR79811.1"/>
    </source>
</evidence>
<dbReference type="SUPFAM" id="SSF53850">
    <property type="entry name" value="Periplasmic binding protein-like II"/>
    <property type="match status" value="1"/>
</dbReference>
<dbReference type="RefSeq" id="WP_168135371.1">
    <property type="nucleotide sequence ID" value="NZ_JAAVJH010000010.1"/>
</dbReference>
<sequence>MIDRYLLRYFLAVVDEGGFSRAAARCRVTQPTLSVGIAKLERLLEARLFDRSGRRVALTPAGSRFAQHARRIEAEFAAAEREMRDDPAPGRTVRIGLLATLPPAAVERAVAAALSAAALTGERLEIVEARARELPVLLDRGRVDATIGPVAPGAAHAFYAEEFRVAVSAAHPLAARDRVSPADLAAETMLVRRHCEQLAETSRFFTGHGIRPRMAARTWSDAMALAYVRAGLAITVIPAGFAGPGLALLPLAGFPVRRTIGATGRADALAPGGVAMTLGEALAPV</sequence>
<organism evidence="6 7">
    <name type="scientific">Sphingomonas corticis</name>
    <dbReference type="NCBI Taxonomy" id="2722791"/>
    <lineage>
        <taxon>Bacteria</taxon>
        <taxon>Pseudomonadati</taxon>
        <taxon>Pseudomonadota</taxon>
        <taxon>Alphaproteobacteria</taxon>
        <taxon>Sphingomonadales</taxon>
        <taxon>Sphingomonadaceae</taxon>
        <taxon>Sphingomonas</taxon>
    </lineage>
</organism>
<evidence type="ECO:0000256" key="4">
    <source>
        <dbReference type="ARBA" id="ARBA00023163"/>
    </source>
</evidence>
<dbReference type="PRINTS" id="PR00039">
    <property type="entry name" value="HTHLYSR"/>
</dbReference>
<dbReference type="PANTHER" id="PTHR30346">
    <property type="entry name" value="TRANSCRIPTIONAL DUAL REGULATOR HCAR-RELATED"/>
    <property type="match status" value="1"/>
</dbReference>
<dbReference type="Proteomes" id="UP000732399">
    <property type="component" value="Unassembled WGS sequence"/>
</dbReference>
<dbReference type="EMBL" id="JAAVJH010000010">
    <property type="protein sequence ID" value="NJR79811.1"/>
    <property type="molecule type" value="Genomic_DNA"/>
</dbReference>
<dbReference type="Pfam" id="PF00126">
    <property type="entry name" value="HTH_1"/>
    <property type="match status" value="1"/>
</dbReference>
<keyword evidence="2" id="KW-0805">Transcription regulation</keyword>
<dbReference type="PANTHER" id="PTHR30346:SF28">
    <property type="entry name" value="HTH-TYPE TRANSCRIPTIONAL REGULATOR CYNR"/>
    <property type="match status" value="1"/>
</dbReference>
<protein>
    <submittedName>
        <fullName evidence="6">LysR family transcriptional regulator</fullName>
    </submittedName>
</protein>
<keyword evidence="4" id="KW-0804">Transcription</keyword>
<dbReference type="Pfam" id="PF03466">
    <property type="entry name" value="LysR_substrate"/>
    <property type="match status" value="1"/>
</dbReference>
<accession>A0ABX1CSQ2</accession>
<dbReference type="CDD" id="cd05466">
    <property type="entry name" value="PBP2_LTTR_substrate"/>
    <property type="match status" value="1"/>
</dbReference>
<dbReference type="SUPFAM" id="SSF46785">
    <property type="entry name" value="Winged helix' DNA-binding domain"/>
    <property type="match status" value="1"/>
</dbReference>
<gene>
    <name evidence="6" type="ORF">HBH26_14575</name>
</gene>
<dbReference type="InterPro" id="IPR000847">
    <property type="entry name" value="LysR_HTH_N"/>
</dbReference>
<evidence type="ECO:0000259" key="5">
    <source>
        <dbReference type="PROSITE" id="PS50931"/>
    </source>
</evidence>
<feature type="domain" description="HTH lysR-type" evidence="5">
    <location>
        <begin position="2"/>
        <end position="59"/>
    </location>
</feature>
<dbReference type="PROSITE" id="PS50931">
    <property type="entry name" value="HTH_LYSR"/>
    <property type="match status" value="1"/>
</dbReference>
<evidence type="ECO:0000313" key="7">
    <source>
        <dbReference type="Proteomes" id="UP000732399"/>
    </source>
</evidence>
<dbReference type="Gene3D" id="1.10.10.10">
    <property type="entry name" value="Winged helix-like DNA-binding domain superfamily/Winged helix DNA-binding domain"/>
    <property type="match status" value="1"/>
</dbReference>
<keyword evidence="7" id="KW-1185">Reference proteome</keyword>
<dbReference type="InterPro" id="IPR036390">
    <property type="entry name" value="WH_DNA-bd_sf"/>
</dbReference>
<comment type="caution">
    <text evidence="6">The sequence shown here is derived from an EMBL/GenBank/DDBJ whole genome shotgun (WGS) entry which is preliminary data.</text>
</comment>
<evidence type="ECO:0000256" key="2">
    <source>
        <dbReference type="ARBA" id="ARBA00023015"/>
    </source>
</evidence>
<name>A0ABX1CSQ2_9SPHN</name>
<proteinExistence type="inferred from homology"/>
<dbReference type="Gene3D" id="3.40.190.10">
    <property type="entry name" value="Periplasmic binding protein-like II"/>
    <property type="match status" value="2"/>
</dbReference>
<dbReference type="InterPro" id="IPR036388">
    <property type="entry name" value="WH-like_DNA-bd_sf"/>
</dbReference>
<comment type="similarity">
    <text evidence="1">Belongs to the LysR transcriptional regulatory family.</text>
</comment>
<evidence type="ECO:0000256" key="1">
    <source>
        <dbReference type="ARBA" id="ARBA00009437"/>
    </source>
</evidence>
<dbReference type="InterPro" id="IPR005119">
    <property type="entry name" value="LysR_subst-bd"/>
</dbReference>